<feature type="domain" description="Glycosyltransferase subfamily 4-like N-terminal" evidence="5">
    <location>
        <begin position="44"/>
        <end position="154"/>
    </location>
</feature>
<evidence type="ECO:0000259" key="5">
    <source>
        <dbReference type="Pfam" id="PF13439"/>
    </source>
</evidence>
<reference evidence="6 7" key="1">
    <citation type="journal article" date="2014" name="Int. J. Syst. Evol. Microbiol.">
        <title>Listeria floridensis sp. nov., Listeria aquatica sp. nov., Listeria cornellensis sp. nov., Listeria riparia sp. nov. and Listeria grandensis sp. nov., from agricultural and natural environments.</title>
        <authorList>
            <person name="den Bakker H.C."/>
            <person name="Warchocki S."/>
            <person name="Wright E.M."/>
            <person name="Allred A.F."/>
            <person name="Ahlstrom C."/>
            <person name="Manuel C.S."/>
            <person name="Stasiewicz M.J."/>
            <person name="Burrell A."/>
            <person name="Roof S."/>
            <person name="Strawn L."/>
            <person name="Fortes E.D."/>
            <person name="Nightingale K.K."/>
            <person name="Kephart D."/>
            <person name="Wiedmann M."/>
        </authorList>
    </citation>
    <scope>NUCLEOTIDE SEQUENCE [LARGE SCALE GENOMIC DNA]</scope>
    <source>
        <strain evidence="6 7">FSL S10-1187</strain>
    </source>
</reference>
<evidence type="ECO:0000313" key="7">
    <source>
        <dbReference type="Proteomes" id="UP000019249"/>
    </source>
</evidence>
<protein>
    <submittedName>
        <fullName evidence="6">Glycosytransferase</fullName>
    </submittedName>
</protein>
<dbReference type="InterPro" id="IPR028098">
    <property type="entry name" value="Glyco_trans_4-like_N"/>
</dbReference>
<gene>
    <name evidence="6" type="ORF">MFLO_09622</name>
</gene>
<dbReference type="Pfam" id="PF13439">
    <property type="entry name" value="Glyco_transf_4"/>
    <property type="match status" value="1"/>
</dbReference>
<dbReference type="EMBL" id="AODF01000020">
    <property type="protein sequence ID" value="EUJ30944.1"/>
    <property type="molecule type" value="Genomic_DNA"/>
</dbReference>
<dbReference type="SUPFAM" id="SSF53756">
    <property type="entry name" value="UDP-Glycosyltransferase/glycogen phosphorylase"/>
    <property type="match status" value="1"/>
</dbReference>
<dbReference type="InterPro" id="IPR001296">
    <property type="entry name" value="Glyco_trans_1"/>
</dbReference>
<sequence>MNILMVGPDSHAKGGIATVIANFEQHFSSEEHQLFFLSSWSEENKYQTEWQAFCSIRRIIREKNIDIVHFHVAQKGSFFRKALLSKMVPKHCRIIFHMHASQFDIFYKKSSRFVQALIRRTFNRIDHLVVLGENWAAFYETLTDTKISIVQNAVQVPESPSYDDKSQTIVTFGRIGERKGSYDLLQVAARIEPLFPEVRFVLYGDGEVEQIGDQIRSMGLQNVDLGGWLSKEEQAEIFKKTLLHFLPSYHEGLPMAILETMAVGIPNLTTNVGDIPELIADGVNGIVTAPGDVDRMADELACFIRNDNNRRSKYSQNAYQTIANEFSIAAYLVRWEEIYQSI</sequence>
<organism evidence="6 7">
    <name type="scientific">Listeria floridensis FSL S10-1187</name>
    <dbReference type="NCBI Taxonomy" id="1265817"/>
    <lineage>
        <taxon>Bacteria</taxon>
        <taxon>Bacillati</taxon>
        <taxon>Bacillota</taxon>
        <taxon>Bacilli</taxon>
        <taxon>Bacillales</taxon>
        <taxon>Listeriaceae</taxon>
        <taxon>Listeria</taxon>
    </lineage>
</organism>
<dbReference type="Proteomes" id="UP000019249">
    <property type="component" value="Unassembled WGS sequence"/>
</dbReference>
<keyword evidence="3" id="KW-0808">Transferase</keyword>
<proteinExistence type="inferred from homology"/>
<accession>A0ABP3AX59</accession>
<dbReference type="Pfam" id="PF00534">
    <property type="entry name" value="Glycos_transf_1"/>
    <property type="match status" value="1"/>
</dbReference>
<comment type="similarity">
    <text evidence="1">Belongs to the glycosyltransferase group 1 family. Glycosyltransferase 4 subfamily.</text>
</comment>
<dbReference type="CDD" id="cd03801">
    <property type="entry name" value="GT4_PimA-like"/>
    <property type="match status" value="1"/>
</dbReference>
<keyword evidence="7" id="KW-1185">Reference proteome</keyword>
<dbReference type="RefSeq" id="WP_036097495.1">
    <property type="nucleotide sequence ID" value="NZ_AODF01000020.1"/>
</dbReference>
<evidence type="ECO:0000256" key="1">
    <source>
        <dbReference type="ARBA" id="ARBA00009481"/>
    </source>
</evidence>
<feature type="domain" description="Glycosyl transferase family 1" evidence="4">
    <location>
        <begin position="163"/>
        <end position="320"/>
    </location>
</feature>
<keyword evidence="2" id="KW-0328">Glycosyltransferase</keyword>
<evidence type="ECO:0000256" key="3">
    <source>
        <dbReference type="ARBA" id="ARBA00022679"/>
    </source>
</evidence>
<evidence type="ECO:0000313" key="6">
    <source>
        <dbReference type="EMBL" id="EUJ30944.1"/>
    </source>
</evidence>
<dbReference type="PANTHER" id="PTHR12526">
    <property type="entry name" value="GLYCOSYLTRANSFERASE"/>
    <property type="match status" value="1"/>
</dbReference>
<dbReference type="Gene3D" id="3.40.50.2000">
    <property type="entry name" value="Glycogen Phosphorylase B"/>
    <property type="match status" value="2"/>
</dbReference>
<evidence type="ECO:0000259" key="4">
    <source>
        <dbReference type="Pfam" id="PF00534"/>
    </source>
</evidence>
<evidence type="ECO:0000256" key="2">
    <source>
        <dbReference type="ARBA" id="ARBA00022676"/>
    </source>
</evidence>
<comment type="caution">
    <text evidence="6">The sequence shown here is derived from an EMBL/GenBank/DDBJ whole genome shotgun (WGS) entry which is preliminary data.</text>
</comment>
<dbReference type="PANTHER" id="PTHR12526:SF640">
    <property type="entry name" value="COLANIC ACID BIOSYNTHESIS GLYCOSYLTRANSFERASE WCAL-RELATED"/>
    <property type="match status" value="1"/>
</dbReference>
<name>A0ABP3AX59_9LIST</name>